<gene>
    <name evidence="1" type="ORF">BSR19_10675</name>
</gene>
<dbReference type="Proteomes" id="UP000422997">
    <property type="component" value="Plasmid unnamed"/>
</dbReference>
<sequence>MILMKQIIMKSVVGVDQKILKKPEDKGLSMLTSLFGFISILSDREVRYRPLLMFIWKREFSTQN</sequence>
<proteinExistence type="predicted"/>
<keyword evidence="1" id="KW-0614">Plasmid</keyword>
<protein>
    <recommendedName>
        <fullName evidence="3">Transposase</fullName>
    </recommendedName>
</protein>
<evidence type="ECO:0000313" key="2">
    <source>
        <dbReference type="Proteomes" id="UP000422997"/>
    </source>
</evidence>
<dbReference type="EMBL" id="CP018188">
    <property type="protein sequence ID" value="QGU81608.1"/>
    <property type="molecule type" value="Genomic_DNA"/>
</dbReference>
<evidence type="ECO:0008006" key="3">
    <source>
        <dbReference type="Google" id="ProtNLM"/>
    </source>
</evidence>
<reference evidence="1 2" key="1">
    <citation type="submission" date="2016-11" db="EMBL/GenBank/DDBJ databases">
        <title>The potential of Streptococcus salivarius to inhibit the production of volatile sulphur compounds in the oral cavity.</title>
        <authorList>
            <person name="Sun L."/>
            <person name="Li Z."/>
            <person name="Jin D."/>
            <person name="Zhao H."/>
        </authorList>
    </citation>
    <scope>NUCLEOTIDE SEQUENCE [LARGE SCALE GENOMIC DNA]</scope>
    <source>
        <strain evidence="1 2">ICDC2</strain>
        <plasmid evidence="2">Plasmid</plasmid>
    </source>
</reference>
<geneLocation type="plasmid" evidence="2"/>
<name>A0AB37DD68_STRSL</name>
<dbReference type="AlphaFoldDB" id="A0AB37DD68"/>
<accession>A0AB37DD68</accession>
<evidence type="ECO:0000313" key="1">
    <source>
        <dbReference type="EMBL" id="QGU81608.1"/>
    </source>
</evidence>
<organism evidence="1 2">
    <name type="scientific">Streptococcus salivarius</name>
    <dbReference type="NCBI Taxonomy" id="1304"/>
    <lineage>
        <taxon>Bacteria</taxon>
        <taxon>Bacillati</taxon>
        <taxon>Bacillota</taxon>
        <taxon>Bacilli</taxon>
        <taxon>Lactobacillales</taxon>
        <taxon>Streptococcaceae</taxon>
        <taxon>Streptococcus</taxon>
    </lineage>
</organism>